<dbReference type="CDD" id="cd00207">
    <property type="entry name" value="fer2"/>
    <property type="match status" value="1"/>
</dbReference>
<dbReference type="Proteomes" id="UP000628736">
    <property type="component" value="Unassembled WGS sequence"/>
</dbReference>
<dbReference type="RefSeq" id="WP_186852010.1">
    <property type="nucleotide sequence ID" value="NZ_JACOPO010000001.1"/>
</dbReference>
<evidence type="ECO:0000256" key="1">
    <source>
        <dbReference type="ARBA" id="ARBA00023002"/>
    </source>
</evidence>
<keyword evidence="1" id="KW-0560">Oxidoreductase</keyword>
<reference evidence="2" key="1">
    <citation type="submission" date="2020-08" db="EMBL/GenBank/DDBJ databases">
        <title>Genome public.</title>
        <authorList>
            <person name="Liu C."/>
            <person name="Sun Q."/>
        </authorList>
    </citation>
    <scope>NUCLEOTIDE SEQUENCE</scope>
    <source>
        <strain evidence="2">NSJ-23</strain>
    </source>
</reference>
<keyword evidence="3" id="KW-1185">Reference proteome</keyword>
<dbReference type="EMBL" id="JACOPO010000001">
    <property type="protein sequence ID" value="MBC5721610.1"/>
    <property type="molecule type" value="Genomic_DNA"/>
</dbReference>
<dbReference type="InterPro" id="IPR036010">
    <property type="entry name" value="2Fe-2S_ferredoxin-like_sf"/>
</dbReference>
<accession>A0A8J6M2E5</accession>
<dbReference type="Gene3D" id="3.10.20.440">
    <property type="entry name" value="2Fe-2S iron-sulphur cluster binding domain, sarcosine oxidase, alpha subunit, N-terminal domain"/>
    <property type="match status" value="1"/>
</dbReference>
<evidence type="ECO:0000313" key="3">
    <source>
        <dbReference type="Proteomes" id="UP000628736"/>
    </source>
</evidence>
<evidence type="ECO:0000313" key="2">
    <source>
        <dbReference type="EMBL" id="MBC5721610.1"/>
    </source>
</evidence>
<comment type="caution">
    <text evidence="2">The sequence shown here is derived from an EMBL/GenBank/DDBJ whole genome shotgun (WGS) entry which is preliminary data.</text>
</comment>
<name>A0A8J6M2E5_9FIRM</name>
<sequence length="109" mass="12048">MKRVTEHPILGNAPERKTVHIYVDGTPYEAQEGEMIAAALLALGISTFRYTEHNHKPRGIYCGIGRCTDCIMTVDGVPNVRTCITPVHDGMHIQTQIGNGKWQEGNSND</sequence>
<dbReference type="GO" id="GO:0051536">
    <property type="term" value="F:iron-sulfur cluster binding"/>
    <property type="evidence" value="ECO:0007669"/>
    <property type="project" value="InterPro"/>
</dbReference>
<dbReference type="AlphaFoldDB" id="A0A8J6M2E5"/>
<dbReference type="SUPFAM" id="SSF54292">
    <property type="entry name" value="2Fe-2S ferredoxin-like"/>
    <property type="match status" value="1"/>
</dbReference>
<gene>
    <name evidence="2" type="ORF">H8S11_02070</name>
</gene>
<proteinExistence type="predicted"/>
<organism evidence="2 3">
    <name type="scientific">Flintibacter hominis</name>
    <dbReference type="NCBI Taxonomy" id="2763048"/>
    <lineage>
        <taxon>Bacteria</taxon>
        <taxon>Bacillati</taxon>
        <taxon>Bacillota</taxon>
        <taxon>Clostridia</taxon>
        <taxon>Eubacteriales</taxon>
        <taxon>Flintibacter</taxon>
    </lineage>
</organism>
<dbReference type="InterPro" id="IPR042204">
    <property type="entry name" value="2Fe-2S-bd_N"/>
</dbReference>
<dbReference type="Pfam" id="PF13510">
    <property type="entry name" value="Fer2_4"/>
    <property type="match status" value="1"/>
</dbReference>
<dbReference type="GO" id="GO:0016491">
    <property type="term" value="F:oxidoreductase activity"/>
    <property type="evidence" value="ECO:0007669"/>
    <property type="project" value="UniProtKB-KW"/>
</dbReference>
<protein>
    <submittedName>
        <fullName evidence="2">(2Fe-2S)-binding protein</fullName>
    </submittedName>
</protein>
<dbReference type="InterPro" id="IPR001041">
    <property type="entry name" value="2Fe-2S_ferredoxin-type"/>
</dbReference>